<evidence type="ECO:0000313" key="1">
    <source>
        <dbReference type="EMBL" id="GEC17688.1"/>
    </source>
</evidence>
<protein>
    <submittedName>
        <fullName evidence="1">Uncharacterized protein</fullName>
    </submittedName>
</protein>
<proteinExistence type="predicted"/>
<gene>
    <name evidence="1" type="ORF">NWI01_35800</name>
</gene>
<dbReference type="GO" id="GO:0009055">
    <property type="term" value="F:electron transfer activity"/>
    <property type="evidence" value="ECO:0007669"/>
    <property type="project" value="InterPro"/>
</dbReference>
<reference evidence="1 2" key="1">
    <citation type="submission" date="2019-06" db="EMBL/GenBank/DDBJ databases">
        <title>Whole genome shotgun sequence of Nitrobacter winogradskyi NBRC 14297.</title>
        <authorList>
            <person name="Hosoyama A."/>
            <person name="Uohara A."/>
            <person name="Ohji S."/>
            <person name="Ichikawa N."/>
        </authorList>
    </citation>
    <scope>NUCLEOTIDE SEQUENCE [LARGE SCALE GENOMIC DNA]</scope>
    <source>
        <strain evidence="1 2">NBRC 14297</strain>
    </source>
</reference>
<dbReference type="Pfam" id="PF21419">
    <property type="entry name" value="RoxA-like_Cyt-c"/>
    <property type="match status" value="1"/>
</dbReference>
<name>A0A4Y3WGQ2_NITWI</name>
<organism evidence="1 2">
    <name type="scientific">Nitrobacter winogradskyi</name>
    <name type="common">Nitrobacter agilis</name>
    <dbReference type="NCBI Taxonomy" id="913"/>
    <lineage>
        <taxon>Bacteria</taxon>
        <taxon>Pseudomonadati</taxon>
        <taxon>Pseudomonadota</taxon>
        <taxon>Alphaproteobacteria</taxon>
        <taxon>Hyphomicrobiales</taxon>
        <taxon>Nitrobacteraceae</taxon>
        <taxon>Nitrobacter</taxon>
    </lineage>
</organism>
<accession>A0A4Y3WGQ2</accession>
<dbReference type="InterPro" id="IPR036909">
    <property type="entry name" value="Cyt_c-like_dom_sf"/>
</dbReference>
<dbReference type="EMBL" id="BJNF01000134">
    <property type="protein sequence ID" value="GEC17688.1"/>
    <property type="molecule type" value="Genomic_DNA"/>
</dbReference>
<dbReference type="GO" id="GO:0020037">
    <property type="term" value="F:heme binding"/>
    <property type="evidence" value="ECO:0007669"/>
    <property type="project" value="InterPro"/>
</dbReference>
<sequence>MVTHWYDAHNVPGSERPELNGFRPNAIQHPLAYKMRPLNGVWATPPFIHNGAVPNIYALLSPVSERPKTFYLGRREYDPVCMGYQITASAAPEDNLDLRCLGSKPIRKPRGSPADSDWTQRCEATTIPAMNSMMDHM</sequence>
<dbReference type="AlphaFoldDB" id="A0A4Y3WGQ2"/>
<comment type="caution">
    <text evidence="1">The sequence shown here is derived from an EMBL/GenBank/DDBJ whole genome shotgun (WGS) entry which is preliminary data.</text>
</comment>
<dbReference type="Gene3D" id="1.10.760.10">
    <property type="entry name" value="Cytochrome c-like domain"/>
    <property type="match status" value="1"/>
</dbReference>
<dbReference type="Proteomes" id="UP000318825">
    <property type="component" value="Unassembled WGS sequence"/>
</dbReference>
<evidence type="ECO:0000313" key="2">
    <source>
        <dbReference type="Proteomes" id="UP000318825"/>
    </source>
</evidence>